<keyword evidence="3" id="KW-1185">Reference proteome</keyword>
<comment type="caution">
    <text evidence="2">The sequence shown here is derived from an EMBL/GenBank/DDBJ whole genome shotgun (WGS) entry which is preliminary data.</text>
</comment>
<keyword evidence="1" id="KW-0812">Transmembrane</keyword>
<keyword evidence="1" id="KW-0472">Membrane</keyword>
<evidence type="ECO:0000256" key="1">
    <source>
        <dbReference type="SAM" id="Phobius"/>
    </source>
</evidence>
<dbReference type="Proteomes" id="UP000055024">
    <property type="component" value="Unassembled WGS sequence"/>
</dbReference>
<dbReference type="EMBL" id="JYDP01000135">
    <property type="protein sequence ID" value="KRZ05630.1"/>
    <property type="molecule type" value="Genomic_DNA"/>
</dbReference>
<gene>
    <name evidence="2" type="ORF">T11_18112</name>
</gene>
<dbReference type="AlphaFoldDB" id="A0A0V1H4T4"/>
<organism evidence="2 3">
    <name type="scientific">Trichinella zimbabwensis</name>
    <dbReference type="NCBI Taxonomy" id="268475"/>
    <lineage>
        <taxon>Eukaryota</taxon>
        <taxon>Metazoa</taxon>
        <taxon>Ecdysozoa</taxon>
        <taxon>Nematoda</taxon>
        <taxon>Enoplea</taxon>
        <taxon>Dorylaimia</taxon>
        <taxon>Trichinellida</taxon>
        <taxon>Trichinellidae</taxon>
        <taxon>Trichinella</taxon>
    </lineage>
</organism>
<evidence type="ECO:0000313" key="2">
    <source>
        <dbReference type="EMBL" id="KRZ05630.1"/>
    </source>
</evidence>
<keyword evidence="1" id="KW-1133">Transmembrane helix</keyword>
<feature type="transmembrane region" description="Helical" evidence="1">
    <location>
        <begin position="86"/>
        <end position="108"/>
    </location>
</feature>
<name>A0A0V1H4T4_9BILA</name>
<reference evidence="2 3" key="1">
    <citation type="submission" date="2015-01" db="EMBL/GenBank/DDBJ databases">
        <title>Evolution of Trichinella species and genotypes.</title>
        <authorList>
            <person name="Korhonen P.K."/>
            <person name="Edoardo P."/>
            <person name="Giuseppe L.R."/>
            <person name="Gasser R.B."/>
        </authorList>
    </citation>
    <scope>NUCLEOTIDE SEQUENCE [LARGE SCALE GENOMIC DNA]</scope>
    <source>
        <strain evidence="2">ISS1029</strain>
    </source>
</reference>
<accession>A0A0V1H4T4</accession>
<evidence type="ECO:0000313" key="3">
    <source>
        <dbReference type="Proteomes" id="UP000055024"/>
    </source>
</evidence>
<proteinExistence type="predicted"/>
<protein>
    <submittedName>
        <fullName evidence="2">Uncharacterized protein</fullName>
    </submittedName>
</protein>
<sequence length="126" mass="15079">MLENFFIIFEFVKKKSQLYYIFDFLFKSMPHSLGVNKSNDCCCDQMNSEKIFDLVIHCSCKRNNWLECENDEHIYPKKMGFHRQPLVWLQINGLIIITVQCSLNSLLFHRWQLLTEHLFNVSGRNL</sequence>